<gene>
    <name evidence="1" type="ORF">SBOR_6780</name>
</gene>
<accession>W9CAH0</accession>
<evidence type="ECO:0000313" key="1">
    <source>
        <dbReference type="EMBL" id="ESZ92826.1"/>
    </source>
</evidence>
<keyword evidence="2" id="KW-1185">Reference proteome</keyword>
<dbReference type="HOGENOM" id="CLU_1769200_0_0_1"/>
<dbReference type="Proteomes" id="UP000019487">
    <property type="component" value="Unassembled WGS sequence"/>
</dbReference>
<protein>
    <submittedName>
        <fullName evidence="1">Uncharacterized protein</fullName>
    </submittedName>
</protein>
<sequence length="147" mass="16377">MQARSDALLQNHNPCPVHGLEIGSPEKLLLKPIYIFNIMPGLKEMSMLNSKGSICETEKTDEHELEASMDVEGGCEVAGIEGIPIEEHLVREGRSDEWMILRRVGKKHTDILHEFPDFDIDMGIEEAVAIFDDTFGVVMVVISISIS</sequence>
<proteinExistence type="predicted"/>
<organism evidence="1 2">
    <name type="scientific">Sclerotinia borealis (strain F-4128)</name>
    <dbReference type="NCBI Taxonomy" id="1432307"/>
    <lineage>
        <taxon>Eukaryota</taxon>
        <taxon>Fungi</taxon>
        <taxon>Dikarya</taxon>
        <taxon>Ascomycota</taxon>
        <taxon>Pezizomycotina</taxon>
        <taxon>Leotiomycetes</taxon>
        <taxon>Helotiales</taxon>
        <taxon>Sclerotiniaceae</taxon>
        <taxon>Sclerotinia</taxon>
    </lineage>
</organism>
<dbReference type="AlphaFoldDB" id="W9CAH0"/>
<dbReference type="EMBL" id="AYSA01000358">
    <property type="protein sequence ID" value="ESZ92826.1"/>
    <property type="molecule type" value="Genomic_DNA"/>
</dbReference>
<name>W9CAH0_SCLBF</name>
<evidence type="ECO:0000313" key="2">
    <source>
        <dbReference type="Proteomes" id="UP000019487"/>
    </source>
</evidence>
<comment type="caution">
    <text evidence="1">The sequence shown here is derived from an EMBL/GenBank/DDBJ whole genome shotgun (WGS) entry which is preliminary data.</text>
</comment>
<reference evidence="1 2" key="1">
    <citation type="journal article" date="2014" name="Genome Announc.">
        <title>Draft genome sequence of Sclerotinia borealis, a psychrophilic plant pathogenic fungus.</title>
        <authorList>
            <person name="Mardanov A.V."/>
            <person name="Beletsky A.V."/>
            <person name="Kadnikov V.V."/>
            <person name="Ignatov A.N."/>
            <person name="Ravin N.V."/>
        </authorList>
    </citation>
    <scope>NUCLEOTIDE SEQUENCE [LARGE SCALE GENOMIC DNA]</scope>
    <source>
        <strain evidence="2">F-4157</strain>
    </source>
</reference>